<dbReference type="InterPro" id="IPR001387">
    <property type="entry name" value="Cro/C1-type_HTH"/>
</dbReference>
<dbReference type="AlphaFoldDB" id="Q0RSI9"/>
<sequence>MTDRSGPVRVPDSGRDSDGEDWTAVAQAINTRMTTRRIGQQELADRAGIAVSTLRLVQHGATRRVRTKTLSAISRALDWPDDHLVRVLTGDHVAAPAAVDETAALGRQILEGVRDIRDDLRALVRRLDDLDGLQR</sequence>
<proteinExistence type="predicted"/>
<evidence type="ECO:0000256" key="1">
    <source>
        <dbReference type="SAM" id="MobiDB-lite"/>
    </source>
</evidence>
<dbReference type="PROSITE" id="PS50943">
    <property type="entry name" value="HTH_CROC1"/>
    <property type="match status" value="1"/>
</dbReference>
<gene>
    <name evidence="3" type="ordered locus">FRAAL0804</name>
</gene>
<dbReference type="KEGG" id="fal:FRAAL0804"/>
<dbReference type="OrthoDB" id="4420778at2"/>
<feature type="domain" description="HTH cro/C1-type" evidence="2">
    <location>
        <begin position="40"/>
        <end position="84"/>
    </location>
</feature>
<protein>
    <recommendedName>
        <fullName evidence="2">HTH cro/C1-type domain-containing protein</fullName>
    </recommendedName>
</protein>
<dbReference type="RefSeq" id="WP_011602040.1">
    <property type="nucleotide sequence ID" value="NC_008278.1"/>
</dbReference>
<dbReference type="CDD" id="cd00093">
    <property type="entry name" value="HTH_XRE"/>
    <property type="match status" value="1"/>
</dbReference>
<dbReference type="Gene3D" id="1.10.260.40">
    <property type="entry name" value="lambda repressor-like DNA-binding domains"/>
    <property type="match status" value="1"/>
</dbReference>
<dbReference type="GO" id="GO:0003677">
    <property type="term" value="F:DNA binding"/>
    <property type="evidence" value="ECO:0007669"/>
    <property type="project" value="InterPro"/>
</dbReference>
<evidence type="ECO:0000259" key="2">
    <source>
        <dbReference type="PROSITE" id="PS50943"/>
    </source>
</evidence>
<dbReference type="EMBL" id="CT573213">
    <property type="protein sequence ID" value="CAJ59473.1"/>
    <property type="molecule type" value="Genomic_DNA"/>
</dbReference>
<dbReference type="Pfam" id="PF13443">
    <property type="entry name" value="HTH_26"/>
    <property type="match status" value="1"/>
</dbReference>
<dbReference type="Proteomes" id="UP000000657">
    <property type="component" value="Chromosome"/>
</dbReference>
<feature type="region of interest" description="Disordered" evidence="1">
    <location>
        <begin position="1"/>
        <end position="21"/>
    </location>
</feature>
<evidence type="ECO:0000313" key="4">
    <source>
        <dbReference type="Proteomes" id="UP000000657"/>
    </source>
</evidence>
<keyword evidence="4" id="KW-1185">Reference proteome</keyword>
<name>Q0RSI9_FRAAA</name>
<dbReference type="eggNOG" id="COG3655">
    <property type="taxonomic scope" value="Bacteria"/>
</dbReference>
<dbReference type="HOGENOM" id="CLU_137385_0_0_11"/>
<reference evidence="3 4" key="1">
    <citation type="journal article" date="2007" name="Genome Res.">
        <title>Genome characteristics of facultatively symbiotic Frankia sp. strains reflect host range and host plant biogeography.</title>
        <authorList>
            <person name="Normand P."/>
            <person name="Lapierre P."/>
            <person name="Tisa L.S."/>
            <person name="Gogarten J.P."/>
            <person name="Alloisio N."/>
            <person name="Bagnarol E."/>
            <person name="Bassi C.A."/>
            <person name="Berry A.M."/>
            <person name="Bickhart D.M."/>
            <person name="Choisne N."/>
            <person name="Couloux A."/>
            <person name="Cournoyer B."/>
            <person name="Cruveiller S."/>
            <person name="Daubin V."/>
            <person name="Demange N."/>
            <person name="Francino M.P."/>
            <person name="Goltsman E."/>
            <person name="Huang Y."/>
            <person name="Kopp O.R."/>
            <person name="Labarre L."/>
            <person name="Lapidus A."/>
            <person name="Lavire C."/>
            <person name="Marechal J."/>
            <person name="Martinez M."/>
            <person name="Mastronunzio J.E."/>
            <person name="Mullin B.C."/>
            <person name="Niemann J."/>
            <person name="Pujic P."/>
            <person name="Rawnsley T."/>
            <person name="Rouy Z."/>
            <person name="Schenowitz C."/>
            <person name="Sellstedt A."/>
            <person name="Tavares F."/>
            <person name="Tomkins J.P."/>
            <person name="Vallenet D."/>
            <person name="Valverde C."/>
            <person name="Wall L.G."/>
            <person name="Wang Y."/>
            <person name="Medigue C."/>
            <person name="Benson D.R."/>
        </authorList>
    </citation>
    <scope>NUCLEOTIDE SEQUENCE [LARGE SCALE GENOMIC DNA]</scope>
    <source>
        <strain evidence="4">DSM 45986 / CECT 9034 / ACN14a</strain>
    </source>
</reference>
<accession>Q0RSI9</accession>
<organism evidence="3 4">
    <name type="scientific">Frankia alni (strain DSM 45986 / CECT 9034 / ACN14a)</name>
    <dbReference type="NCBI Taxonomy" id="326424"/>
    <lineage>
        <taxon>Bacteria</taxon>
        <taxon>Bacillati</taxon>
        <taxon>Actinomycetota</taxon>
        <taxon>Actinomycetes</taxon>
        <taxon>Frankiales</taxon>
        <taxon>Frankiaceae</taxon>
        <taxon>Frankia</taxon>
    </lineage>
</organism>
<dbReference type="SUPFAM" id="SSF47413">
    <property type="entry name" value="lambda repressor-like DNA-binding domains"/>
    <property type="match status" value="1"/>
</dbReference>
<dbReference type="InterPro" id="IPR010982">
    <property type="entry name" value="Lambda_DNA-bd_dom_sf"/>
</dbReference>
<evidence type="ECO:0000313" key="3">
    <source>
        <dbReference type="EMBL" id="CAJ59473.1"/>
    </source>
</evidence>